<keyword evidence="3 6" id="KW-0812">Transmembrane</keyword>
<evidence type="ECO:0000313" key="7">
    <source>
        <dbReference type="EMBL" id="KKS82829.1"/>
    </source>
</evidence>
<name>A0A0G1CBP4_9BACT</name>
<dbReference type="InterPro" id="IPR012902">
    <property type="entry name" value="N_methyl_site"/>
</dbReference>
<keyword evidence="5 6" id="KW-0472">Membrane</keyword>
<dbReference type="NCBIfam" id="TIGR02532">
    <property type="entry name" value="IV_pilin_GFxxxE"/>
    <property type="match status" value="1"/>
</dbReference>
<dbReference type="Pfam" id="PF07963">
    <property type="entry name" value="N_methyl"/>
    <property type="match status" value="1"/>
</dbReference>
<evidence type="ECO:0000256" key="6">
    <source>
        <dbReference type="SAM" id="Phobius"/>
    </source>
</evidence>
<dbReference type="GO" id="GO:0015628">
    <property type="term" value="P:protein secretion by the type II secretion system"/>
    <property type="evidence" value="ECO:0007669"/>
    <property type="project" value="InterPro"/>
</dbReference>
<reference evidence="7 8" key="1">
    <citation type="journal article" date="2015" name="Nature">
        <title>rRNA introns, odd ribosomes, and small enigmatic genomes across a large radiation of phyla.</title>
        <authorList>
            <person name="Brown C.T."/>
            <person name="Hug L.A."/>
            <person name="Thomas B.C."/>
            <person name="Sharon I."/>
            <person name="Castelle C.J."/>
            <person name="Singh A."/>
            <person name="Wilkins M.J."/>
            <person name="Williams K.H."/>
            <person name="Banfield J.F."/>
        </authorList>
    </citation>
    <scope>NUCLEOTIDE SEQUENCE [LARGE SCALE GENOMIC DNA]</scope>
</reference>
<dbReference type="PANTHER" id="PTHR30093">
    <property type="entry name" value="GENERAL SECRETION PATHWAY PROTEIN G"/>
    <property type="match status" value="1"/>
</dbReference>
<dbReference type="SUPFAM" id="SSF54523">
    <property type="entry name" value="Pili subunits"/>
    <property type="match status" value="1"/>
</dbReference>
<evidence type="ECO:0000256" key="4">
    <source>
        <dbReference type="ARBA" id="ARBA00022989"/>
    </source>
</evidence>
<evidence type="ECO:0000256" key="1">
    <source>
        <dbReference type="ARBA" id="ARBA00004167"/>
    </source>
</evidence>
<dbReference type="GO" id="GO:0016020">
    <property type="term" value="C:membrane"/>
    <property type="evidence" value="ECO:0007669"/>
    <property type="project" value="UniProtKB-SubCell"/>
</dbReference>
<accession>A0A0G1CBP4</accession>
<dbReference type="GO" id="GO:0015627">
    <property type="term" value="C:type II protein secretion system complex"/>
    <property type="evidence" value="ECO:0007669"/>
    <property type="project" value="InterPro"/>
</dbReference>
<proteinExistence type="predicted"/>
<dbReference type="Gene3D" id="3.30.700.10">
    <property type="entry name" value="Glycoprotein, Type 4 Pilin"/>
    <property type="match status" value="1"/>
</dbReference>
<dbReference type="Proteomes" id="UP000034543">
    <property type="component" value="Unassembled WGS sequence"/>
</dbReference>
<evidence type="ECO:0000256" key="2">
    <source>
        <dbReference type="ARBA" id="ARBA00022481"/>
    </source>
</evidence>
<feature type="transmembrane region" description="Helical" evidence="6">
    <location>
        <begin position="12"/>
        <end position="35"/>
    </location>
</feature>
<sequence length="162" mass="17472">MLHFSPDHNRGFTLMEIIIVIGILGLLLTVGLASYQGSQRAARDSRRKVDLEIIAQALEIYKSDNGRYPGEIGCDSSRGSCGGCPCSGSTWAGAITTALEPNYIRDLPVDPRNNSTNYYSYEPVCSETQTVCGTSRACSSSCCAYELRVTLEAGTTQTVCNP</sequence>
<protein>
    <submittedName>
        <fullName evidence="7">General secretion pathway protein G</fullName>
    </submittedName>
</protein>
<comment type="caution">
    <text evidence="7">The sequence shown here is derived from an EMBL/GenBank/DDBJ whole genome shotgun (WGS) entry which is preliminary data.</text>
</comment>
<keyword evidence="2" id="KW-0488">Methylation</keyword>
<comment type="subcellular location">
    <subcellularLocation>
        <location evidence="1">Membrane</location>
        <topology evidence="1">Single-pass membrane protein</topology>
    </subcellularLocation>
</comment>
<dbReference type="InterPro" id="IPR045584">
    <property type="entry name" value="Pilin-like"/>
</dbReference>
<dbReference type="PRINTS" id="PR00813">
    <property type="entry name" value="BCTERIALGSPG"/>
</dbReference>
<dbReference type="AlphaFoldDB" id="A0A0G1CBP4"/>
<gene>
    <name evidence="7" type="ORF">UV59_C0053G0021</name>
</gene>
<keyword evidence="4 6" id="KW-1133">Transmembrane helix</keyword>
<evidence type="ECO:0000256" key="5">
    <source>
        <dbReference type="ARBA" id="ARBA00023136"/>
    </source>
</evidence>
<dbReference type="InterPro" id="IPR000983">
    <property type="entry name" value="Bac_GSPG_pilin"/>
</dbReference>
<dbReference type="EMBL" id="LCFB01000053">
    <property type="protein sequence ID" value="KKS82829.1"/>
    <property type="molecule type" value="Genomic_DNA"/>
</dbReference>
<evidence type="ECO:0000256" key="3">
    <source>
        <dbReference type="ARBA" id="ARBA00022692"/>
    </source>
</evidence>
<dbReference type="STRING" id="1618436.UV59_C0053G0021"/>
<evidence type="ECO:0000313" key="8">
    <source>
        <dbReference type="Proteomes" id="UP000034543"/>
    </source>
</evidence>
<dbReference type="PANTHER" id="PTHR30093:SF44">
    <property type="entry name" value="TYPE II SECRETION SYSTEM CORE PROTEIN G"/>
    <property type="match status" value="1"/>
</dbReference>
<organism evidence="7 8">
    <name type="scientific">Candidatus Gottesmanbacteria bacterium GW2011_GWA1_43_11</name>
    <dbReference type="NCBI Taxonomy" id="1618436"/>
    <lineage>
        <taxon>Bacteria</taxon>
        <taxon>Candidatus Gottesmaniibacteriota</taxon>
    </lineage>
</organism>